<dbReference type="OrthoDB" id="102487at2157"/>
<dbReference type="Proteomes" id="UP000306007">
    <property type="component" value="Chromosome"/>
</dbReference>
<sequence length="69" mass="7990">MGLFRFFLRLPMIAFRMAGLVRITNRAKRHFRWALLREGLPGEVVEELVGELDPSAPLRETLLRPSGRQ</sequence>
<protein>
    <submittedName>
        <fullName evidence="1">Uncharacterized protein</fullName>
    </submittedName>
</protein>
<gene>
    <name evidence="1" type="ORF">FH039_09640</name>
</gene>
<dbReference type="EMBL" id="CP040846">
    <property type="protein sequence ID" value="QDA31806.1"/>
    <property type="molecule type" value="Genomic_DNA"/>
</dbReference>
<reference evidence="1 2" key="1">
    <citation type="submission" date="2019-06" db="EMBL/GenBank/DDBJ databases">
        <title>Thermococcus indicus sp. nov., a Fe(III)-reducing hyperthermophilic archaeon isolated from the Onnuri vent field of the Central Indian Ocean ridge.</title>
        <authorList>
            <person name="Lim J.K."/>
            <person name="Kim Y.J."/>
            <person name="Kwon K.K."/>
        </authorList>
    </citation>
    <scope>NUCLEOTIDE SEQUENCE [LARGE SCALE GENOMIC DNA]</scope>
    <source>
        <strain evidence="1 2">IOH1</strain>
    </source>
</reference>
<dbReference type="AlphaFoldDB" id="A0A4Y5SLQ8"/>
<evidence type="ECO:0000313" key="2">
    <source>
        <dbReference type="Proteomes" id="UP000306007"/>
    </source>
</evidence>
<evidence type="ECO:0000313" key="1">
    <source>
        <dbReference type="EMBL" id="QDA31806.1"/>
    </source>
</evidence>
<dbReference type="KEGG" id="tic:FH039_09640"/>
<proteinExistence type="predicted"/>
<name>A0A4Y5SLQ8_9EURY</name>
<organism evidence="1 2">
    <name type="scientific">Thermococcus indicus</name>
    <dbReference type="NCBI Taxonomy" id="2586643"/>
    <lineage>
        <taxon>Archaea</taxon>
        <taxon>Methanobacteriati</taxon>
        <taxon>Methanobacteriota</taxon>
        <taxon>Thermococci</taxon>
        <taxon>Thermococcales</taxon>
        <taxon>Thermococcaceae</taxon>
        <taxon>Thermococcus</taxon>
    </lineage>
</organism>
<accession>A0A4Y5SLQ8</accession>
<keyword evidence="2" id="KW-1185">Reference proteome</keyword>